<gene>
    <name evidence="2" type="ORF">MICPUCDRAFT_60232</name>
</gene>
<sequence length="190" mass="21446">MTAETIPSPAPAPESSGAGAPAAAKRVPLTIKVCHAWSNHWSVEHLVHRRVVEVAEDGSDTLASVKDAFAEIEGVPVDMVMFMWMDRPIGRYYQGEMTEDAEEEESQTLEELGVMNWLRKFPHWTVTAAIVEDPPMDSLETVHRSVAVTVRGFKEGPKLDRWINVKKKKKEWNTLVYGAPKPWDDRYDSD</sequence>
<dbReference type="GeneID" id="9686163"/>
<dbReference type="EMBL" id="GG663742">
    <property type="protein sequence ID" value="EEH55201.1"/>
    <property type="molecule type" value="Genomic_DNA"/>
</dbReference>
<dbReference type="KEGG" id="mpp:MICPUCDRAFT_60232"/>
<name>C1MXP2_MICPC</name>
<dbReference type="AlphaFoldDB" id="C1MXP2"/>
<keyword evidence="3" id="KW-1185">Reference proteome</keyword>
<accession>C1MXP2</accession>
<dbReference type="eggNOG" id="ENOG502T21G">
    <property type="taxonomic scope" value="Eukaryota"/>
</dbReference>
<dbReference type="OrthoDB" id="442029at2759"/>
<dbReference type="RefSeq" id="XP_003060432.1">
    <property type="nucleotide sequence ID" value="XM_003060386.1"/>
</dbReference>
<evidence type="ECO:0000313" key="2">
    <source>
        <dbReference type="EMBL" id="EEH55201.1"/>
    </source>
</evidence>
<evidence type="ECO:0000256" key="1">
    <source>
        <dbReference type="SAM" id="MobiDB-lite"/>
    </source>
</evidence>
<dbReference type="OMA" id="HELCLRW"/>
<organism evidence="3">
    <name type="scientific">Micromonas pusilla (strain CCMP1545)</name>
    <name type="common">Picoplanktonic green alga</name>
    <dbReference type="NCBI Taxonomy" id="564608"/>
    <lineage>
        <taxon>Eukaryota</taxon>
        <taxon>Viridiplantae</taxon>
        <taxon>Chlorophyta</taxon>
        <taxon>Mamiellophyceae</taxon>
        <taxon>Mamiellales</taxon>
        <taxon>Mamiellaceae</taxon>
        <taxon>Micromonas</taxon>
    </lineage>
</organism>
<proteinExistence type="predicted"/>
<protein>
    <submittedName>
        <fullName evidence="2">Predicted protein</fullName>
    </submittedName>
</protein>
<reference evidence="2 3" key="1">
    <citation type="journal article" date="2009" name="Science">
        <title>Green evolution and dynamic adaptations revealed by genomes of the marine picoeukaryotes Micromonas.</title>
        <authorList>
            <person name="Worden A.Z."/>
            <person name="Lee J.H."/>
            <person name="Mock T."/>
            <person name="Rouze P."/>
            <person name="Simmons M.P."/>
            <person name="Aerts A.L."/>
            <person name="Allen A.E."/>
            <person name="Cuvelier M.L."/>
            <person name="Derelle E."/>
            <person name="Everett M.V."/>
            <person name="Foulon E."/>
            <person name="Grimwood J."/>
            <person name="Gundlach H."/>
            <person name="Henrissat B."/>
            <person name="Napoli C."/>
            <person name="McDonald S.M."/>
            <person name="Parker M.S."/>
            <person name="Rombauts S."/>
            <person name="Salamov A."/>
            <person name="Von Dassow P."/>
            <person name="Badger J.H."/>
            <person name="Coutinho P.M."/>
            <person name="Demir E."/>
            <person name="Dubchak I."/>
            <person name="Gentemann C."/>
            <person name="Eikrem W."/>
            <person name="Gready J.E."/>
            <person name="John U."/>
            <person name="Lanier W."/>
            <person name="Lindquist E.A."/>
            <person name="Lucas S."/>
            <person name="Mayer K.F."/>
            <person name="Moreau H."/>
            <person name="Not F."/>
            <person name="Otillar R."/>
            <person name="Panaud O."/>
            <person name="Pangilinan J."/>
            <person name="Paulsen I."/>
            <person name="Piegu B."/>
            <person name="Poliakov A."/>
            <person name="Robbens S."/>
            <person name="Schmutz J."/>
            <person name="Toulza E."/>
            <person name="Wyss T."/>
            <person name="Zelensky A."/>
            <person name="Zhou K."/>
            <person name="Armbrust E.V."/>
            <person name="Bhattacharya D."/>
            <person name="Goodenough U.W."/>
            <person name="Van de Peer Y."/>
            <person name="Grigoriev I.V."/>
        </authorList>
    </citation>
    <scope>NUCLEOTIDE SEQUENCE [LARGE SCALE GENOMIC DNA]</scope>
    <source>
        <strain evidence="2 3">CCMP1545</strain>
    </source>
</reference>
<feature type="region of interest" description="Disordered" evidence="1">
    <location>
        <begin position="1"/>
        <end position="21"/>
    </location>
</feature>
<dbReference type="Proteomes" id="UP000001876">
    <property type="component" value="Unassembled WGS sequence"/>
</dbReference>
<evidence type="ECO:0000313" key="3">
    <source>
        <dbReference type="Proteomes" id="UP000001876"/>
    </source>
</evidence>